<dbReference type="GO" id="GO:0055088">
    <property type="term" value="P:lipid homeostasis"/>
    <property type="evidence" value="ECO:0007669"/>
    <property type="project" value="TreeGrafter"/>
</dbReference>
<dbReference type="HOGENOM" id="CLU_017361_3_1_1"/>
<feature type="domain" description="AB hydrolase-1" evidence="2">
    <location>
        <begin position="63"/>
        <end position="201"/>
    </location>
</feature>
<evidence type="ECO:0000313" key="3">
    <source>
        <dbReference type="EnsemblProtists" id="EOD12402"/>
    </source>
</evidence>
<sequence length="379" mass="41017">MGGSLGKAELALLDHGVRWWSDQGGAPVSYTTLDVPLHDGDGSHIHTVEYFSKGGEKGAKRAPLVCLHGYGFGTGLYFSTMPSIVGRWGGRVFALDSLGCGLSSRPRWRLAQGESADVAEVEEFFVGGLERWRKSMKIDRMVLLGHSIGGYLAVAYAERYPQHVDRLILASPVGVPHPPAELAAAIGDAPFLVRTVLGMWRSGWSPMTLAKLGLGNMMMRGYVSRRFADVDWIPKDLLQAYLYQNWSGGRNSGGGYAHSTLLVPGGLGELAYARQPLVDRIPRLRVGRISAIYGEFDWMDHRNMKALKTSLLKRKAEAGLEAPLIEVIRVASASHQIPIDNPLGFAEAVLDSCNDADAAHGTTVGGSRGAIGRLVPGYH</sequence>
<dbReference type="SUPFAM" id="SSF53474">
    <property type="entry name" value="alpha/beta-Hydrolases"/>
    <property type="match status" value="1"/>
</dbReference>
<proteinExistence type="inferred from homology"/>
<dbReference type="KEGG" id="ehx:EMIHUDRAFT_213639"/>
<dbReference type="PaxDb" id="2903-EOD12402"/>
<evidence type="ECO:0000313" key="4">
    <source>
        <dbReference type="Proteomes" id="UP000013827"/>
    </source>
</evidence>
<protein>
    <recommendedName>
        <fullName evidence="2">AB hydrolase-1 domain-containing protein</fullName>
    </recommendedName>
</protein>
<dbReference type="RefSeq" id="XP_005764831.1">
    <property type="nucleotide sequence ID" value="XM_005764774.1"/>
</dbReference>
<dbReference type="GO" id="GO:0006654">
    <property type="term" value="P:phosphatidic acid biosynthetic process"/>
    <property type="evidence" value="ECO:0007669"/>
    <property type="project" value="TreeGrafter"/>
</dbReference>
<dbReference type="PRINTS" id="PR00111">
    <property type="entry name" value="ABHYDROLASE"/>
</dbReference>
<dbReference type="GO" id="GO:0042171">
    <property type="term" value="F:lysophosphatidic acid acyltransferase activity"/>
    <property type="evidence" value="ECO:0007669"/>
    <property type="project" value="TreeGrafter"/>
</dbReference>
<dbReference type="OMA" id="AFHSMMQ"/>
<dbReference type="Proteomes" id="UP000013827">
    <property type="component" value="Unassembled WGS sequence"/>
</dbReference>
<evidence type="ECO:0000259" key="2">
    <source>
        <dbReference type="Pfam" id="PF00561"/>
    </source>
</evidence>
<dbReference type="InterPro" id="IPR000073">
    <property type="entry name" value="AB_hydrolase_1"/>
</dbReference>
<dbReference type="eggNOG" id="KOG4409">
    <property type="taxonomic scope" value="Eukaryota"/>
</dbReference>
<dbReference type="Pfam" id="PF00561">
    <property type="entry name" value="Abhydrolase_1"/>
    <property type="match status" value="1"/>
</dbReference>
<dbReference type="PANTHER" id="PTHR42886">
    <property type="entry name" value="RE40534P-RELATED"/>
    <property type="match status" value="1"/>
</dbReference>
<dbReference type="PANTHER" id="PTHR42886:SF29">
    <property type="entry name" value="PUMMELIG, ISOFORM A"/>
    <property type="match status" value="1"/>
</dbReference>
<dbReference type="InterPro" id="IPR029058">
    <property type="entry name" value="AB_hydrolase_fold"/>
</dbReference>
<reference evidence="4" key="1">
    <citation type="journal article" date="2013" name="Nature">
        <title>Pan genome of the phytoplankton Emiliania underpins its global distribution.</title>
        <authorList>
            <person name="Read B.A."/>
            <person name="Kegel J."/>
            <person name="Klute M.J."/>
            <person name="Kuo A."/>
            <person name="Lefebvre S.C."/>
            <person name="Maumus F."/>
            <person name="Mayer C."/>
            <person name="Miller J."/>
            <person name="Monier A."/>
            <person name="Salamov A."/>
            <person name="Young J."/>
            <person name="Aguilar M."/>
            <person name="Claverie J.M."/>
            <person name="Frickenhaus S."/>
            <person name="Gonzalez K."/>
            <person name="Herman E.K."/>
            <person name="Lin Y.C."/>
            <person name="Napier J."/>
            <person name="Ogata H."/>
            <person name="Sarno A.F."/>
            <person name="Shmutz J."/>
            <person name="Schroeder D."/>
            <person name="de Vargas C."/>
            <person name="Verret F."/>
            <person name="von Dassow P."/>
            <person name="Valentin K."/>
            <person name="Van de Peer Y."/>
            <person name="Wheeler G."/>
            <person name="Dacks J.B."/>
            <person name="Delwiche C.F."/>
            <person name="Dyhrman S.T."/>
            <person name="Glockner G."/>
            <person name="John U."/>
            <person name="Richards T."/>
            <person name="Worden A.Z."/>
            <person name="Zhang X."/>
            <person name="Grigoriev I.V."/>
            <person name="Allen A.E."/>
            <person name="Bidle K."/>
            <person name="Borodovsky M."/>
            <person name="Bowler C."/>
            <person name="Brownlee C."/>
            <person name="Cock J.M."/>
            <person name="Elias M."/>
            <person name="Gladyshev V.N."/>
            <person name="Groth M."/>
            <person name="Guda C."/>
            <person name="Hadaegh A."/>
            <person name="Iglesias-Rodriguez M.D."/>
            <person name="Jenkins J."/>
            <person name="Jones B.M."/>
            <person name="Lawson T."/>
            <person name="Leese F."/>
            <person name="Lindquist E."/>
            <person name="Lobanov A."/>
            <person name="Lomsadze A."/>
            <person name="Malik S.B."/>
            <person name="Marsh M.E."/>
            <person name="Mackinder L."/>
            <person name="Mock T."/>
            <person name="Mueller-Roeber B."/>
            <person name="Pagarete A."/>
            <person name="Parker M."/>
            <person name="Probert I."/>
            <person name="Quesneville H."/>
            <person name="Raines C."/>
            <person name="Rensing S.A."/>
            <person name="Riano-Pachon D.M."/>
            <person name="Richier S."/>
            <person name="Rokitta S."/>
            <person name="Shiraiwa Y."/>
            <person name="Soanes D.M."/>
            <person name="van der Giezen M."/>
            <person name="Wahlund T.M."/>
            <person name="Williams B."/>
            <person name="Wilson W."/>
            <person name="Wolfe G."/>
            <person name="Wurch L.L."/>
        </authorList>
    </citation>
    <scope>NUCLEOTIDE SEQUENCE</scope>
</reference>
<accession>A0A0D3IMB7</accession>
<dbReference type="AlphaFoldDB" id="A0A0D3IMB7"/>
<organism evidence="3 4">
    <name type="scientific">Emiliania huxleyi (strain CCMP1516)</name>
    <dbReference type="NCBI Taxonomy" id="280463"/>
    <lineage>
        <taxon>Eukaryota</taxon>
        <taxon>Haptista</taxon>
        <taxon>Haptophyta</taxon>
        <taxon>Prymnesiophyceae</taxon>
        <taxon>Isochrysidales</taxon>
        <taxon>Noelaerhabdaceae</taxon>
        <taxon>Emiliania</taxon>
    </lineage>
</organism>
<dbReference type="GeneID" id="17258472"/>
<dbReference type="EnsemblProtists" id="EOD12402">
    <property type="protein sequence ID" value="EOD12402"/>
    <property type="gene ID" value="EMIHUDRAFT_213639"/>
</dbReference>
<evidence type="ECO:0000256" key="1">
    <source>
        <dbReference type="ARBA" id="ARBA00038097"/>
    </source>
</evidence>
<dbReference type="STRING" id="2903.R1BRR0"/>
<dbReference type="Gene3D" id="3.40.50.1820">
    <property type="entry name" value="alpha/beta hydrolase"/>
    <property type="match status" value="1"/>
</dbReference>
<reference evidence="3" key="2">
    <citation type="submission" date="2024-10" db="UniProtKB">
        <authorList>
            <consortium name="EnsemblProtists"/>
        </authorList>
    </citation>
    <scope>IDENTIFICATION</scope>
</reference>
<comment type="similarity">
    <text evidence="1">Belongs to the peptidase S33 family. ABHD4/ABHD5 subfamily.</text>
</comment>
<name>A0A0D3IMB7_EMIH1</name>
<dbReference type="GO" id="GO:0052689">
    <property type="term" value="F:carboxylic ester hydrolase activity"/>
    <property type="evidence" value="ECO:0007669"/>
    <property type="project" value="TreeGrafter"/>
</dbReference>
<keyword evidence="4" id="KW-1185">Reference proteome</keyword>